<dbReference type="CDD" id="cd01949">
    <property type="entry name" value="GGDEF"/>
    <property type="match status" value="1"/>
</dbReference>
<reference evidence="3 4" key="1">
    <citation type="submission" date="2020-08" db="EMBL/GenBank/DDBJ databases">
        <title>Genomic Encyclopedia of Archaeal and Bacterial Type Strains, Phase II (KMG-II): from individual species to whole genera.</title>
        <authorList>
            <person name="Goeker M."/>
        </authorList>
    </citation>
    <scope>NUCLEOTIDE SEQUENCE [LARGE SCALE GENOMIC DNA]</scope>
    <source>
        <strain evidence="3 4">DSM 23288</strain>
    </source>
</reference>
<dbReference type="InterPro" id="IPR029787">
    <property type="entry name" value="Nucleotide_cyclase"/>
</dbReference>
<evidence type="ECO:0000259" key="2">
    <source>
        <dbReference type="PROSITE" id="PS50887"/>
    </source>
</evidence>
<dbReference type="EMBL" id="JACHNU010000007">
    <property type="protein sequence ID" value="MBB4664549.1"/>
    <property type="molecule type" value="Genomic_DNA"/>
</dbReference>
<dbReference type="Pfam" id="PF00990">
    <property type="entry name" value="GGDEF"/>
    <property type="match status" value="1"/>
</dbReference>
<dbReference type="InterPro" id="IPR050469">
    <property type="entry name" value="Diguanylate_Cyclase"/>
</dbReference>
<name>A0A840IIE7_9ACTN</name>
<sequence length="306" mass="32430">MAVLALLVLVASVCCLLGVLFPISDQAPVELGRALTPIGFVLAGALLFAGARTPRWAMHGTVAFVSLSACLLISQSATNGGIMMTAWSLAWLAVYVATFFSRRAVQLHVLAMTIGLGVAIAVASVPGTFIEFVMMAVTLWTAAVALGSLSERLRAQADRDHLTGLLNRHGFGKAAGRERALASRTGYPLALAVIDLDGLKAVNDRHGHAAGDRLLRDAARAWERTLRPGDLIARFGGDEFVVLFPATAEEDARTAVERLRGAHPASWCAGVTAWRRDERIDDCLARADAHLYAAKDARGAVPAAIG</sequence>
<protein>
    <submittedName>
        <fullName evidence="3">Diguanylate cyclase (GGDEF)-like protein</fullName>
    </submittedName>
</protein>
<keyword evidence="1" id="KW-0812">Transmembrane</keyword>
<feature type="transmembrane region" description="Helical" evidence="1">
    <location>
        <begin position="80"/>
        <end position="100"/>
    </location>
</feature>
<dbReference type="Gene3D" id="3.30.70.270">
    <property type="match status" value="1"/>
</dbReference>
<keyword evidence="1" id="KW-0472">Membrane</keyword>
<keyword evidence="1" id="KW-1133">Transmembrane helix</keyword>
<accession>A0A840IIE7</accession>
<dbReference type="NCBIfam" id="TIGR00254">
    <property type="entry name" value="GGDEF"/>
    <property type="match status" value="1"/>
</dbReference>
<dbReference type="PANTHER" id="PTHR45138">
    <property type="entry name" value="REGULATORY COMPONENTS OF SENSORY TRANSDUCTION SYSTEM"/>
    <property type="match status" value="1"/>
</dbReference>
<comment type="caution">
    <text evidence="3">The sequence shown here is derived from an EMBL/GenBank/DDBJ whole genome shotgun (WGS) entry which is preliminary data.</text>
</comment>
<dbReference type="InterPro" id="IPR000160">
    <property type="entry name" value="GGDEF_dom"/>
</dbReference>
<evidence type="ECO:0000313" key="4">
    <source>
        <dbReference type="Proteomes" id="UP000585272"/>
    </source>
</evidence>
<dbReference type="AlphaFoldDB" id="A0A840IIE7"/>
<dbReference type="InterPro" id="IPR043128">
    <property type="entry name" value="Rev_trsase/Diguanyl_cyclase"/>
</dbReference>
<organism evidence="3 4">
    <name type="scientific">Conexibacter arvalis</name>
    <dbReference type="NCBI Taxonomy" id="912552"/>
    <lineage>
        <taxon>Bacteria</taxon>
        <taxon>Bacillati</taxon>
        <taxon>Actinomycetota</taxon>
        <taxon>Thermoleophilia</taxon>
        <taxon>Solirubrobacterales</taxon>
        <taxon>Conexibacteraceae</taxon>
        <taxon>Conexibacter</taxon>
    </lineage>
</organism>
<dbReference type="RefSeq" id="WP_183344666.1">
    <property type="nucleotide sequence ID" value="NZ_JACHNU010000007.1"/>
</dbReference>
<dbReference type="PROSITE" id="PS50887">
    <property type="entry name" value="GGDEF"/>
    <property type="match status" value="1"/>
</dbReference>
<dbReference type="PANTHER" id="PTHR45138:SF9">
    <property type="entry name" value="DIGUANYLATE CYCLASE DGCM-RELATED"/>
    <property type="match status" value="1"/>
</dbReference>
<evidence type="ECO:0000256" key="1">
    <source>
        <dbReference type="SAM" id="Phobius"/>
    </source>
</evidence>
<proteinExistence type="predicted"/>
<feature type="domain" description="GGDEF" evidence="2">
    <location>
        <begin position="187"/>
        <end position="306"/>
    </location>
</feature>
<evidence type="ECO:0000313" key="3">
    <source>
        <dbReference type="EMBL" id="MBB4664549.1"/>
    </source>
</evidence>
<dbReference type="SUPFAM" id="SSF55073">
    <property type="entry name" value="Nucleotide cyclase"/>
    <property type="match status" value="1"/>
</dbReference>
<keyword evidence="4" id="KW-1185">Reference proteome</keyword>
<dbReference type="GO" id="GO:0052621">
    <property type="term" value="F:diguanylate cyclase activity"/>
    <property type="evidence" value="ECO:0007669"/>
    <property type="project" value="TreeGrafter"/>
</dbReference>
<feature type="transmembrane region" description="Helical" evidence="1">
    <location>
        <begin position="56"/>
        <end position="74"/>
    </location>
</feature>
<feature type="transmembrane region" description="Helical" evidence="1">
    <location>
        <begin position="107"/>
        <end position="126"/>
    </location>
</feature>
<dbReference type="SMART" id="SM00267">
    <property type="entry name" value="GGDEF"/>
    <property type="match status" value="1"/>
</dbReference>
<gene>
    <name evidence="3" type="ORF">BDZ31_004160</name>
</gene>
<dbReference type="Proteomes" id="UP000585272">
    <property type="component" value="Unassembled WGS sequence"/>
</dbReference>
<feature type="transmembrane region" description="Helical" evidence="1">
    <location>
        <begin position="32"/>
        <end position="49"/>
    </location>
</feature>